<dbReference type="Gene3D" id="3.10.450.50">
    <property type="match status" value="1"/>
</dbReference>
<feature type="coiled-coil region" evidence="1">
    <location>
        <begin position="22"/>
        <end position="63"/>
    </location>
</feature>
<keyword evidence="1" id="KW-0175">Coiled coil</keyword>
<evidence type="ECO:0008006" key="4">
    <source>
        <dbReference type="Google" id="ProtNLM"/>
    </source>
</evidence>
<evidence type="ECO:0000313" key="3">
    <source>
        <dbReference type="Proteomes" id="UP000746471"/>
    </source>
</evidence>
<dbReference type="RefSeq" id="WP_213238341.1">
    <property type="nucleotide sequence ID" value="NZ_JAHBCL010000042.1"/>
</dbReference>
<accession>A0ABS5PTS5</accession>
<protein>
    <recommendedName>
        <fullName evidence="4">DUF4829 domain-containing protein</fullName>
    </recommendedName>
</protein>
<proteinExistence type="predicted"/>
<dbReference type="EMBL" id="JAHBCL010000042">
    <property type="protein sequence ID" value="MBS7528483.1"/>
    <property type="molecule type" value="Genomic_DNA"/>
</dbReference>
<organism evidence="2 3">
    <name type="scientific">Fusibacter paucivorans</name>
    <dbReference type="NCBI Taxonomy" id="76009"/>
    <lineage>
        <taxon>Bacteria</taxon>
        <taxon>Bacillati</taxon>
        <taxon>Bacillota</taxon>
        <taxon>Clostridia</taxon>
        <taxon>Eubacteriales</taxon>
        <taxon>Eubacteriales Family XII. Incertae Sedis</taxon>
        <taxon>Fusibacter</taxon>
    </lineage>
</organism>
<comment type="caution">
    <text evidence="2">The sequence shown here is derived from an EMBL/GenBank/DDBJ whole genome shotgun (WGS) entry which is preliminary data.</text>
</comment>
<sequence length="194" mass="22170">MIKQKIPIFVMTAVALLSLILYTKSEATNTQLHLNIHQLEEENNLLQNEIASLISEKRSLASDFDQYQTVQRQNDTVFPVLITLADRFGAARIEGDSETLAALLDSKYTIIDEDDQLIAKVASESYAEILYSKSRSEDFESRVLNSYWYNAENDSYTITISEYYKGTVLSNLYVVMTFDKSDKGWQIVNFGYDV</sequence>
<dbReference type="Proteomes" id="UP000746471">
    <property type="component" value="Unassembled WGS sequence"/>
</dbReference>
<keyword evidence="3" id="KW-1185">Reference proteome</keyword>
<gene>
    <name evidence="2" type="ORF">KHM83_17485</name>
</gene>
<name>A0ABS5PTS5_9FIRM</name>
<evidence type="ECO:0000256" key="1">
    <source>
        <dbReference type="SAM" id="Coils"/>
    </source>
</evidence>
<reference evidence="2 3" key="1">
    <citation type="submission" date="2021-05" db="EMBL/GenBank/DDBJ databases">
        <title>Fusibacter ferrireducens sp. nov., an anaerobic, sulfur- and Fe-reducing bacterium isolated from the mangrove sediment.</title>
        <authorList>
            <person name="Qiu D."/>
        </authorList>
    </citation>
    <scope>NUCLEOTIDE SEQUENCE [LARGE SCALE GENOMIC DNA]</scope>
    <source>
        <strain evidence="2 3">DSM 12116</strain>
    </source>
</reference>
<evidence type="ECO:0000313" key="2">
    <source>
        <dbReference type="EMBL" id="MBS7528483.1"/>
    </source>
</evidence>